<evidence type="ECO:0000313" key="1">
    <source>
        <dbReference type="EMBL" id="MCI39649.1"/>
    </source>
</evidence>
<dbReference type="Proteomes" id="UP000265520">
    <property type="component" value="Unassembled WGS sequence"/>
</dbReference>
<dbReference type="EMBL" id="LXQA010269987">
    <property type="protein sequence ID" value="MCI39649.1"/>
    <property type="molecule type" value="Genomic_DNA"/>
</dbReference>
<sequence length="38" mass="4141">MHQIWQKLTASEQPAGMGTPGIVDIVLLFDIDAGSRDE</sequence>
<keyword evidence="2" id="KW-1185">Reference proteome</keyword>
<dbReference type="AlphaFoldDB" id="A0A392RTF5"/>
<comment type="caution">
    <text evidence="1">The sequence shown here is derived from an EMBL/GenBank/DDBJ whole genome shotgun (WGS) entry which is preliminary data.</text>
</comment>
<name>A0A392RTF5_9FABA</name>
<evidence type="ECO:0000313" key="2">
    <source>
        <dbReference type="Proteomes" id="UP000265520"/>
    </source>
</evidence>
<organism evidence="1 2">
    <name type="scientific">Trifolium medium</name>
    <dbReference type="NCBI Taxonomy" id="97028"/>
    <lineage>
        <taxon>Eukaryota</taxon>
        <taxon>Viridiplantae</taxon>
        <taxon>Streptophyta</taxon>
        <taxon>Embryophyta</taxon>
        <taxon>Tracheophyta</taxon>
        <taxon>Spermatophyta</taxon>
        <taxon>Magnoliopsida</taxon>
        <taxon>eudicotyledons</taxon>
        <taxon>Gunneridae</taxon>
        <taxon>Pentapetalae</taxon>
        <taxon>rosids</taxon>
        <taxon>fabids</taxon>
        <taxon>Fabales</taxon>
        <taxon>Fabaceae</taxon>
        <taxon>Papilionoideae</taxon>
        <taxon>50 kb inversion clade</taxon>
        <taxon>NPAAA clade</taxon>
        <taxon>Hologalegina</taxon>
        <taxon>IRL clade</taxon>
        <taxon>Trifolieae</taxon>
        <taxon>Trifolium</taxon>
    </lineage>
</organism>
<proteinExistence type="predicted"/>
<protein>
    <submittedName>
        <fullName evidence="1">Uncharacterized protein</fullName>
    </submittedName>
</protein>
<accession>A0A392RTF5</accession>
<feature type="non-terminal residue" evidence="1">
    <location>
        <position position="38"/>
    </location>
</feature>
<reference evidence="1 2" key="1">
    <citation type="journal article" date="2018" name="Front. Plant Sci.">
        <title>Red Clover (Trifolium pratense) and Zigzag Clover (T. medium) - A Picture of Genomic Similarities and Differences.</title>
        <authorList>
            <person name="Dluhosova J."/>
            <person name="Istvanek J."/>
            <person name="Nedelnik J."/>
            <person name="Repkova J."/>
        </authorList>
    </citation>
    <scope>NUCLEOTIDE SEQUENCE [LARGE SCALE GENOMIC DNA]</scope>
    <source>
        <strain evidence="2">cv. 10/8</strain>
        <tissue evidence="1">Leaf</tissue>
    </source>
</reference>